<dbReference type="EMBL" id="CENE01000005">
    <property type="protein sequence ID" value="CEQ40171.1"/>
    <property type="molecule type" value="Genomic_DNA"/>
</dbReference>
<dbReference type="PANTHER" id="PTHR48024:SF56">
    <property type="entry name" value="HETEROGENEOUS NUCLEAR RIBONUCLEOPROTEIN A0"/>
    <property type="match status" value="1"/>
</dbReference>
<name>A0A0D6EJU5_SPOSA</name>
<dbReference type="Gene3D" id="3.30.70.330">
    <property type="match status" value="1"/>
</dbReference>
<dbReference type="GO" id="GO:0005634">
    <property type="term" value="C:nucleus"/>
    <property type="evidence" value="ECO:0007669"/>
    <property type="project" value="TreeGrafter"/>
</dbReference>
<evidence type="ECO:0000313" key="5">
    <source>
        <dbReference type="Proteomes" id="UP000243876"/>
    </source>
</evidence>
<reference evidence="5" key="1">
    <citation type="submission" date="2015-02" db="EMBL/GenBank/DDBJ databases">
        <authorList>
            <person name="Gon?alves P."/>
        </authorList>
    </citation>
    <scope>NUCLEOTIDE SEQUENCE [LARGE SCALE GENOMIC DNA]</scope>
</reference>
<dbReference type="InterPro" id="IPR000504">
    <property type="entry name" value="RRM_dom"/>
</dbReference>
<evidence type="ECO:0000259" key="3">
    <source>
        <dbReference type="PROSITE" id="PS50102"/>
    </source>
</evidence>
<dbReference type="SMART" id="SM00360">
    <property type="entry name" value="RRM"/>
    <property type="match status" value="1"/>
</dbReference>
<dbReference type="InterPro" id="IPR012677">
    <property type="entry name" value="Nucleotide-bd_a/b_plait_sf"/>
</dbReference>
<dbReference type="SUPFAM" id="SSF54928">
    <property type="entry name" value="RNA-binding domain, RBD"/>
    <property type="match status" value="1"/>
</dbReference>
<organism evidence="4 5">
    <name type="scientific">Sporidiobolus salmonicolor</name>
    <name type="common">Yeast-like fungus</name>
    <name type="synonym">Sporobolomyces salmonicolor</name>
    <dbReference type="NCBI Taxonomy" id="5005"/>
    <lineage>
        <taxon>Eukaryota</taxon>
        <taxon>Fungi</taxon>
        <taxon>Dikarya</taxon>
        <taxon>Basidiomycota</taxon>
        <taxon>Pucciniomycotina</taxon>
        <taxon>Microbotryomycetes</taxon>
        <taxon>Sporidiobolales</taxon>
        <taxon>Sporidiobolaceae</taxon>
        <taxon>Sporobolomyces</taxon>
    </lineage>
</organism>
<evidence type="ECO:0000313" key="4">
    <source>
        <dbReference type="EMBL" id="CEQ40171.1"/>
    </source>
</evidence>
<feature type="domain" description="RRM" evidence="3">
    <location>
        <begin position="1"/>
        <end position="93"/>
    </location>
</feature>
<evidence type="ECO:0000256" key="2">
    <source>
        <dbReference type="PROSITE-ProRule" id="PRU00176"/>
    </source>
</evidence>
<dbReference type="PANTHER" id="PTHR48024">
    <property type="entry name" value="GEO13361P1-RELATED"/>
    <property type="match status" value="1"/>
</dbReference>
<dbReference type="Proteomes" id="UP000243876">
    <property type="component" value="Unassembled WGS sequence"/>
</dbReference>
<evidence type="ECO:0000256" key="1">
    <source>
        <dbReference type="ARBA" id="ARBA00022884"/>
    </source>
</evidence>
<dbReference type="AlphaFoldDB" id="A0A0D6EJU5"/>
<dbReference type="Pfam" id="PF00076">
    <property type="entry name" value="RRM_1"/>
    <property type="match status" value="1"/>
</dbReference>
<keyword evidence="5" id="KW-1185">Reference proteome</keyword>
<accession>A0A0D6EJU5</accession>
<dbReference type="GO" id="GO:0003723">
    <property type="term" value="F:RNA binding"/>
    <property type="evidence" value="ECO:0007669"/>
    <property type="project" value="UniProtKB-UniRule"/>
</dbReference>
<dbReference type="PROSITE" id="PS50102">
    <property type="entry name" value="RRM"/>
    <property type="match status" value="1"/>
</dbReference>
<dbReference type="InterPro" id="IPR050886">
    <property type="entry name" value="RNA-binding_reg"/>
</dbReference>
<proteinExistence type="predicted"/>
<sequence>MASKIYWGTNNDSLRDAFSQFGQIVDCIVMTEPGTGRSRGFGFVTFAEQASADAAIQAMNDQELKSADRVCVCARAVHGLYDGAEVRMEKEDYRPSSRAACFV</sequence>
<keyword evidence="1 2" id="KW-0694">RNA-binding</keyword>
<dbReference type="OrthoDB" id="439808at2759"/>
<protein>
    <submittedName>
        <fullName evidence="4">SPOSA6832_01752-mRNA-1:cds</fullName>
    </submittedName>
</protein>
<gene>
    <name evidence="4" type="primary">SPOSA6832_01752</name>
</gene>
<dbReference type="InterPro" id="IPR035979">
    <property type="entry name" value="RBD_domain_sf"/>
</dbReference>